<feature type="region of interest" description="Disordered" evidence="7">
    <location>
        <begin position="1"/>
        <end position="38"/>
    </location>
</feature>
<keyword evidence="4 6" id="KW-0560">Oxidoreductase</keyword>
<keyword evidence="3 6" id="KW-0274">FAD</keyword>
<dbReference type="PANTHER" id="PTHR12645">
    <property type="entry name" value="ALR/ERV"/>
    <property type="match status" value="1"/>
</dbReference>
<evidence type="ECO:0000256" key="3">
    <source>
        <dbReference type="ARBA" id="ARBA00022827"/>
    </source>
</evidence>
<keyword evidence="11" id="KW-1185">Reference proteome</keyword>
<organism evidence="9">
    <name type="scientific">Eimeria tenella</name>
    <name type="common">Coccidian parasite</name>
    <dbReference type="NCBI Taxonomy" id="5802"/>
    <lineage>
        <taxon>Eukaryota</taxon>
        <taxon>Sar</taxon>
        <taxon>Alveolata</taxon>
        <taxon>Apicomplexa</taxon>
        <taxon>Conoidasida</taxon>
        <taxon>Coccidia</taxon>
        <taxon>Eucoccidiorida</taxon>
        <taxon>Eimeriorina</taxon>
        <taxon>Eimeriidae</taxon>
        <taxon>Eimeria</taxon>
    </lineage>
</organism>
<proteinExistence type="evidence at transcript level"/>
<evidence type="ECO:0000256" key="6">
    <source>
        <dbReference type="RuleBase" id="RU371123"/>
    </source>
</evidence>
<dbReference type="Proteomes" id="UP000030747">
    <property type="component" value="Unassembled WGS sequence"/>
</dbReference>
<dbReference type="GO" id="GO:0016971">
    <property type="term" value="F:flavin-dependent sulfhydryl oxidase activity"/>
    <property type="evidence" value="ECO:0007669"/>
    <property type="project" value="InterPro"/>
</dbReference>
<dbReference type="EC" id="1.8.3.2" evidence="6"/>
<dbReference type="EMBL" id="HG674741">
    <property type="protein sequence ID" value="CDJ39867.1"/>
    <property type="molecule type" value="Genomic_DNA"/>
</dbReference>
<evidence type="ECO:0000256" key="4">
    <source>
        <dbReference type="ARBA" id="ARBA00023002"/>
    </source>
</evidence>
<dbReference type="RefSeq" id="XP_013230620.1">
    <property type="nucleotide sequence ID" value="XM_013375166.1"/>
</dbReference>
<evidence type="ECO:0000256" key="1">
    <source>
        <dbReference type="ARBA" id="ARBA00001974"/>
    </source>
</evidence>
<reference evidence="9" key="1">
    <citation type="journal article" date="2012" name="BMC Genomics">
        <title>Characterisation of full-length cDNA sequences provides insights into the Eimeria tenella transcriptome.</title>
        <authorList>
            <person name="Amiruddin N."/>
            <person name="Lee X.W."/>
            <person name="Blake D.P."/>
            <person name="Suzuki Y."/>
            <person name="Tay Y.L."/>
            <person name="Lim L.S."/>
            <person name="Tomley F.M."/>
            <person name="Watanabe J."/>
            <person name="Sugimoto C."/>
            <person name="Wan K.L."/>
        </authorList>
    </citation>
    <scope>NUCLEOTIDE SEQUENCE</scope>
    <source>
        <strain evidence="9">Houghton</strain>
    </source>
</reference>
<keyword evidence="2 6" id="KW-0285">Flavoprotein</keyword>
<dbReference type="OrthoDB" id="329795at2759"/>
<evidence type="ECO:0000256" key="2">
    <source>
        <dbReference type="ARBA" id="ARBA00022630"/>
    </source>
</evidence>
<dbReference type="GO" id="GO:0005739">
    <property type="term" value="C:mitochondrion"/>
    <property type="evidence" value="ECO:0007669"/>
    <property type="project" value="TreeGrafter"/>
</dbReference>
<dbReference type="EMBL" id="JN987605">
    <property type="protein sequence ID" value="AET50828.1"/>
    <property type="molecule type" value="mRNA"/>
</dbReference>
<feature type="domain" description="ERV/ALR sulfhydryl oxidase" evidence="8">
    <location>
        <begin position="89"/>
        <end position="192"/>
    </location>
</feature>
<evidence type="ECO:0000313" key="11">
    <source>
        <dbReference type="Proteomes" id="UP000030747"/>
    </source>
</evidence>
<evidence type="ECO:0000259" key="8">
    <source>
        <dbReference type="PROSITE" id="PS51324"/>
    </source>
</evidence>
<reference evidence="10" key="3">
    <citation type="submission" date="2013-10" db="EMBL/GenBank/DDBJ databases">
        <authorList>
            <person name="Aslett M."/>
        </authorList>
    </citation>
    <scope>NUCLEOTIDE SEQUENCE [LARGE SCALE GENOMIC DNA]</scope>
    <source>
        <strain evidence="10">Houghton</strain>
    </source>
</reference>
<protein>
    <recommendedName>
        <fullName evidence="6">Sulfhydryl oxidase</fullName>
        <ecNumber evidence="6">1.8.3.2</ecNumber>
    </recommendedName>
</protein>
<dbReference type="Pfam" id="PF04777">
    <property type="entry name" value="Evr1_Alr"/>
    <property type="match status" value="1"/>
</dbReference>
<keyword evidence="5" id="KW-1015">Disulfide bond</keyword>
<reference evidence="10" key="2">
    <citation type="submission" date="2013-10" db="EMBL/GenBank/DDBJ databases">
        <title>Genomic analysis of the causative agents of coccidiosis in chickens.</title>
        <authorList>
            <person name="Reid A.J."/>
            <person name="Blake D."/>
            <person name="Billington K."/>
            <person name="Browne H."/>
            <person name="Dunn M."/>
            <person name="Hung S."/>
            <person name="Kawahara F."/>
            <person name="Miranda-Saavedra D."/>
            <person name="Mourier T."/>
            <person name="Nagra H."/>
            <person name="Otto T.D."/>
            <person name="Rawlings N."/>
            <person name="Sanchez A."/>
            <person name="Sanders M."/>
            <person name="Subramaniam C."/>
            <person name="Tay Y."/>
            <person name="Dear P."/>
            <person name="Doerig C."/>
            <person name="Gruber A."/>
            <person name="Parkinson J."/>
            <person name="Shirley M."/>
            <person name="Wan K.L."/>
            <person name="Berriman M."/>
            <person name="Tomley F."/>
            <person name="Pain A."/>
        </authorList>
    </citation>
    <scope>NUCLEOTIDE SEQUENCE [LARGE SCALE GENOMIC DNA]</scope>
    <source>
        <strain evidence="10">Houghton</strain>
    </source>
</reference>
<accession>H9BA18</accession>
<evidence type="ECO:0000256" key="7">
    <source>
        <dbReference type="SAM" id="MobiDB-lite"/>
    </source>
</evidence>
<dbReference type="PANTHER" id="PTHR12645:SF0">
    <property type="entry name" value="FAD-LINKED SULFHYDRYL OXIDASE ALR"/>
    <property type="match status" value="1"/>
</dbReference>
<dbReference type="GeneID" id="25252663"/>
<dbReference type="InterPro" id="IPR039799">
    <property type="entry name" value="ALR/ERV"/>
</dbReference>
<name>H9BA18_EIMTE</name>
<evidence type="ECO:0000313" key="10">
    <source>
        <dbReference type="EMBL" id="CDJ39867.1"/>
    </source>
</evidence>
<sequence>MQRNAEAASGGLQGPQTEASGGPQGPPGGASGASLSRGGAAAGVAAAISAGATDPATLRKVERCTEASCGQRSPEASLRRRLMGLRGPEPPDRLELGQSSWALLHRSAAVFPQEPTEAQQQRMKAWLGAFFKLYPCSECRTHIAPYVAGHPLQSAGSEGVCAWACEAHNFVNGELGKELFAPCEGPALRALYLNSQRVRRPEL</sequence>
<dbReference type="InterPro" id="IPR017905">
    <property type="entry name" value="ERV/ALR_sulphydryl_oxidase"/>
</dbReference>
<dbReference type="AlphaFoldDB" id="H9BA18"/>
<evidence type="ECO:0000256" key="5">
    <source>
        <dbReference type="ARBA" id="ARBA00023157"/>
    </source>
</evidence>
<comment type="catalytic activity">
    <reaction evidence="6">
        <text>2 R'C(R)SH + O2 = R'C(R)S-S(R)CR' + H2O2</text>
        <dbReference type="Rhea" id="RHEA:17357"/>
        <dbReference type="ChEBI" id="CHEBI:15379"/>
        <dbReference type="ChEBI" id="CHEBI:16240"/>
        <dbReference type="ChEBI" id="CHEBI:16520"/>
        <dbReference type="ChEBI" id="CHEBI:17412"/>
        <dbReference type="EC" id="1.8.3.2"/>
    </reaction>
</comment>
<dbReference type="OMA" id="NENTTEC"/>
<dbReference type="Gene3D" id="1.20.120.310">
    <property type="entry name" value="ERV/ALR sulfhydryl oxidase domain"/>
    <property type="match status" value="1"/>
</dbReference>
<dbReference type="InterPro" id="IPR036774">
    <property type="entry name" value="ERV/ALR_sulphydryl_oxid_sf"/>
</dbReference>
<dbReference type="SUPFAM" id="SSF69000">
    <property type="entry name" value="FAD-dependent thiol oxidase"/>
    <property type="match status" value="1"/>
</dbReference>
<evidence type="ECO:0000313" key="9">
    <source>
        <dbReference type="EMBL" id="AET50828.1"/>
    </source>
</evidence>
<dbReference type="GO" id="GO:0050660">
    <property type="term" value="F:flavin adenine dinucleotide binding"/>
    <property type="evidence" value="ECO:0007669"/>
    <property type="project" value="TreeGrafter"/>
</dbReference>
<dbReference type="VEuPathDB" id="ToxoDB:ETH2_1570900"/>
<comment type="cofactor">
    <cofactor evidence="1 6">
        <name>FAD</name>
        <dbReference type="ChEBI" id="CHEBI:57692"/>
    </cofactor>
</comment>
<gene>
    <name evidence="10" type="ORF">ETH_00017620</name>
</gene>
<dbReference type="PROSITE" id="PS51324">
    <property type="entry name" value="ERV_ALR"/>
    <property type="match status" value="1"/>
</dbReference>
<dbReference type="VEuPathDB" id="ToxoDB:ETH_00017620"/>